<dbReference type="RefSeq" id="XP_009021759.1">
    <property type="nucleotide sequence ID" value="XM_009023511.1"/>
</dbReference>
<keyword evidence="4 7" id="KW-0863">Zinc-finger</keyword>
<dbReference type="SMART" id="SM00355">
    <property type="entry name" value="ZnF_C2H2"/>
    <property type="match status" value="5"/>
</dbReference>
<evidence type="ECO:0000256" key="6">
    <source>
        <dbReference type="ARBA" id="ARBA00023242"/>
    </source>
</evidence>
<protein>
    <recommendedName>
        <fullName evidence="9">C2H2-type domain-containing protein</fullName>
    </recommendedName>
</protein>
<dbReference type="PANTHER" id="PTHR24388:SF54">
    <property type="entry name" value="PROTEIN ESCARGOT"/>
    <property type="match status" value="1"/>
</dbReference>
<dbReference type="CTD" id="20213267"/>
<dbReference type="PANTHER" id="PTHR24388">
    <property type="entry name" value="ZINC FINGER PROTEIN"/>
    <property type="match status" value="1"/>
</dbReference>
<dbReference type="GO" id="GO:0045944">
    <property type="term" value="P:positive regulation of transcription by RNA polymerase II"/>
    <property type="evidence" value="ECO:0000318"/>
    <property type="project" value="GO_Central"/>
</dbReference>
<gene>
    <name evidence="11" type="primary">20213267</name>
    <name evidence="10" type="ORF">HELRODRAFT_195125</name>
</gene>
<evidence type="ECO:0000313" key="10">
    <source>
        <dbReference type="EMBL" id="ESO00144.1"/>
    </source>
</evidence>
<feature type="compositionally biased region" description="Polar residues" evidence="8">
    <location>
        <begin position="697"/>
        <end position="708"/>
    </location>
</feature>
<dbReference type="EMBL" id="KB096984">
    <property type="protein sequence ID" value="ESO00144.1"/>
    <property type="molecule type" value="Genomic_DNA"/>
</dbReference>
<feature type="region of interest" description="Disordered" evidence="8">
    <location>
        <begin position="350"/>
        <end position="375"/>
    </location>
</feature>
<dbReference type="EMBL" id="AMQM01009807">
    <property type="status" value="NOT_ANNOTATED_CDS"/>
    <property type="molecule type" value="Genomic_DNA"/>
</dbReference>
<dbReference type="GO" id="GO:0008270">
    <property type="term" value="F:zinc ion binding"/>
    <property type="evidence" value="ECO:0007669"/>
    <property type="project" value="UniProtKB-KW"/>
</dbReference>
<reference evidence="10 12" key="2">
    <citation type="journal article" date="2013" name="Nature">
        <title>Insights into bilaterian evolution from three spiralian genomes.</title>
        <authorList>
            <person name="Simakov O."/>
            <person name="Marletaz F."/>
            <person name="Cho S.J."/>
            <person name="Edsinger-Gonzales E."/>
            <person name="Havlak P."/>
            <person name="Hellsten U."/>
            <person name="Kuo D.H."/>
            <person name="Larsson T."/>
            <person name="Lv J."/>
            <person name="Arendt D."/>
            <person name="Savage R."/>
            <person name="Osoegawa K."/>
            <person name="de Jong P."/>
            <person name="Grimwood J."/>
            <person name="Chapman J.A."/>
            <person name="Shapiro H."/>
            <person name="Aerts A."/>
            <person name="Otillar R.P."/>
            <person name="Terry A.Y."/>
            <person name="Boore J.L."/>
            <person name="Grigoriev I.V."/>
            <person name="Lindberg D.R."/>
            <person name="Seaver E.C."/>
            <person name="Weisblat D.A."/>
            <person name="Putnam N.H."/>
            <person name="Rokhsar D.S."/>
        </authorList>
    </citation>
    <scope>NUCLEOTIDE SEQUENCE</scope>
</reference>
<evidence type="ECO:0000256" key="1">
    <source>
        <dbReference type="ARBA" id="ARBA00004123"/>
    </source>
</evidence>
<dbReference type="PROSITE" id="PS50157">
    <property type="entry name" value="ZINC_FINGER_C2H2_2"/>
    <property type="match status" value="1"/>
</dbReference>
<dbReference type="GeneID" id="20213267"/>
<reference evidence="11" key="3">
    <citation type="submission" date="2015-06" db="UniProtKB">
        <authorList>
            <consortium name="EnsemblMetazoa"/>
        </authorList>
    </citation>
    <scope>IDENTIFICATION</scope>
</reference>
<evidence type="ECO:0000256" key="7">
    <source>
        <dbReference type="PROSITE-ProRule" id="PRU00042"/>
    </source>
</evidence>
<evidence type="ECO:0000256" key="2">
    <source>
        <dbReference type="ARBA" id="ARBA00022723"/>
    </source>
</evidence>
<feature type="domain" description="C2H2-type" evidence="9">
    <location>
        <begin position="385"/>
        <end position="413"/>
    </location>
</feature>
<evidence type="ECO:0000256" key="4">
    <source>
        <dbReference type="ARBA" id="ARBA00022771"/>
    </source>
</evidence>
<dbReference type="InParanoid" id="T1FWS2"/>
<keyword evidence="12" id="KW-1185">Reference proteome</keyword>
<dbReference type="EMBL" id="AMQM01009805">
    <property type="status" value="NOT_ANNOTATED_CDS"/>
    <property type="molecule type" value="Genomic_DNA"/>
</dbReference>
<feature type="region of interest" description="Disordered" evidence="8">
    <location>
        <begin position="267"/>
        <end position="291"/>
    </location>
</feature>
<proteinExistence type="predicted"/>
<dbReference type="KEGG" id="hro:HELRODRAFT_195125"/>
<comment type="subcellular location">
    <subcellularLocation>
        <location evidence="1">Nucleus</location>
    </subcellularLocation>
</comment>
<feature type="region of interest" description="Disordered" evidence="8">
    <location>
        <begin position="637"/>
        <end position="678"/>
    </location>
</feature>
<dbReference type="PROSITE" id="PS00028">
    <property type="entry name" value="ZINC_FINGER_C2H2_1"/>
    <property type="match status" value="3"/>
</dbReference>
<accession>T1FWS2</accession>
<dbReference type="InterPro" id="IPR013087">
    <property type="entry name" value="Znf_C2H2_type"/>
</dbReference>
<dbReference type="InterPro" id="IPR050527">
    <property type="entry name" value="Snail/Krueppel_Znf"/>
</dbReference>
<evidence type="ECO:0000256" key="5">
    <source>
        <dbReference type="ARBA" id="ARBA00022833"/>
    </source>
</evidence>
<evidence type="ECO:0000313" key="12">
    <source>
        <dbReference type="Proteomes" id="UP000015101"/>
    </source>
</evidence>
<reference evidence="12" key="1">
    <citation type="submission" date="2012-12" db="EMBL/GenBank/DDBJ databases">
        <authorList>
            <person name="Hellsten U."/>
            <person name="Grimwood J."/>
            <person name="Chapman J.A."/>
            <person name="Shapiro H."/>
            <person name="Aerts A."/>
            <person name="Otillar R.P."/>
            <person name="Terry A.Y."/>
            <person name="Boore J.L."/>
            <person name="Simakov O."/>
            <person name="Marletaz F."/>
            <person name="Cho S.-J."/>
            <person name="Edsinger-Gonzales E."/>
            <person name="Havlak P."/>
            <person name="Kuo D.-H."/>
            <person name="Larsson T."/>
            <person name="Lv J."/>
            <person name="Arendt D."/>
            <person name="Savage R."/>
            <person name="Osoegawa K."/>
            <person name="de Jong P."/>
            <person name="Lindberg D.R."/>
            <person name="Seaver E.C."/>
            <person name="Weisblat D.A."/>
            <person name="Putnam N.H."/>
            <person name="Grigoriev I.V."/>
            <person name="Rokhsar D.S."/>
        </authorList>
    </citation>
    <scope>NUCLEOTIDE SEQUENCE</scope>
</reference>
<feature type="compositionally biased region" description="Polar residues" evidence="8">
    <location>
        <begin position="277"/>
        <end position="289"/>
    </location>
</feature>
<keyword evidence="3" id="KW-0677">Repeat</keyword>
<keyword evidence="2" id="KW-0479">Metal-binding</keyword>
<feature type="region of interest" description="Disordered" evidence="8">
    <location>
        <begin position="697"/>
        <end position="776"/>
    </location>
</feature>
<dbReference type="HOGENOM" id="CLU_360681_0_0_1"/>
<evidence type="ECO:0000259" key="9">
    <source>
        <dbReference type="PROSITE" id="PS50157"/>
    </source>
</evidence>
<name>T1FWS2_HELRO</name>
<keyword evidence="6" id="KW-0539">Nucleus</keyword>
<dbReference type="AlphaFoldDB" id="T1FWS2"/>
<dbReference type="Proteomes" id="UP000015101">
    <property type="component" value="Unassembled WGS sequence"/>
</dbReference>
<evidence type="ECO:0000313" key="11">
    <source>
        <dbReference type="EnsemblMetazoa" id="HelroP195125"/>
    </source>
</evidence>
<dbReference type="EnsemblMetazoa" id="HelroT195125">
    <property type="protein sequence ID" value="HelroP195125"/>
    <property type="gene ID" value="HelroG195125"/>
</dbReference>
<feature type="compositionally biased region" description="Low complexity" evidence="8">
    <location>
        <begin position="759"/>
        <end position="768"/>
    </location>
</feature>
<feature type="compositionally biased region" description="Low complexity" evidence="8">
    <location>
        <begin position="353"/>
        <end position="375"/>
    </location>
</feature>
<dbReference type="GO" id="GO:0005634">
    <property type="term" value="C:nucleus"/>
    <property type="evidence" value="ECO:0000318"/>
    <property type="project" value="GO_Central"/>
</dbReference>
<organism evidence="11 12">
    <name type="scientific">Helobdella robusta</name>
    <name type="common">Californian leech</name>
    <dbReference type="NCBI Taxonomy" id="6412"/>
    <lineage>
        <taxon>Eukaryota</taxon>
        <taxon>Metazoa</taxon>
        <taxon>Spiralia</taxon>
        <taxon>Lophotrochozoa</taxon>
        <taxon>Annelida</taxon>
        <taxon>Clitellata</taxon>
        <taxon>Hirudinea</taxon>
        <taxon>Rhynchobdellida</taxon>
        <taxon>Glossiphoniidae</taxon>
        <taxon>Helobdella</taxon>
    </lineage>
</organism>
<sequence length="776" mass="85568">MNMKCRNSMSNSTTSTNTVYIINCSNSNSTSTTATEFIEDGLKLSVMSNFQIFVASASEVGLYDGFSSSSNVVFTTVAPAAATVAAAFTGDFNKKGRIKMRPVFETLHDLGLSLVKESVYKDLIYSVELAYPPYYVENNIGKTRPIEIAQALDGWKKTRHDCCLCNFSTKTQSSFYQHMVTTHNISLKYYHYTGNNNSNNNCNNSTYCIQQQYQHTPLISGLNGMYVCQLCPFVTKISSKGCRYTNDVASFHSGACYGTCPWQEEKQQQHQSQHQQPIETIKTSEASSSNDDDHVTVLATALTITHPSFYHHVCEICCAMLMSGSSLEHHLLTTHNVHLLPGTFDLRPAPNTSSATSSQATGSSSSFSPGKLSSPSQLISMRPFYKCDSCDDYFYSQKGLSHHQTFIHGDEDGDDNDADDENDFFPSRSALYKAIICGWSNSSTSSNTNSVASSVTMNSNVNGVSNNATTADDDSKAVLAFKQFFSSESKYNKTSSAGQSAVLSALIQDKLKDHKCKHKFLRNSFNSSSRSLSSLFSNSASVDCPTCLCQFADGHQLAKHLKQHHREACRQCSARFGSLKHLVQHVEESHLDIETNKCKVCMAVVIPMEKINDGDDEDKRYQQMRNMLMEHVCFKRDSDDDDDGVGNERPVNDNTNSDDGASKRKEGNDDNSPSTNGCLVSKDEVLMEISNWKPNLSARSGLQSATSPSKKRDFRNGGAKLANDNKIDSNTPKNYTDDDDGDDDVMKNIDDAVDDDGGISDNDIGPSSRLPNWPTD</sequence>
<evidence type="ECO:0000256" key="3">
    <source>
        <dbReference type="ARBA" id="ARBA00022737"/>
    </source>
</evidence>
<dbReference type="EMBL" id="AMQM01009806">
    <property type="status" value="NOT_ANNOTATED_CDS"/>
    <property type="molecule type" value="Genomic_DNA"/>
</dbReference>
<keyword evidence="5" id="KW-0862">Zinc</keyword>
<evidence type="ECO:0000256" key="8">
    <source>
        <dbReference type="SAM" id="MobiDB-lite"/>
    </source>
</evidence>